<organism evidence="3 4">
    <name type="scientific">Erythranthe guttata</name>
    <name type="common">Yellow monkey flower</name>
    <name type="synonym">Mimulus guttatus</name>
    <dbReference type="NCBI Taxonomy" id="4155"/>
    <lineage>
        <taxon>Eukaryota</taxon>
        <taxon>Viridiplantae</taxon>
        <taxon>Streptophyta</taxon>
        <taxon>Embryophyta</taxon>
        <taxon>Tracheophyta</taxon>
        <taxon>Spermatophyta</taxon>
        <taxon>Magnoliopsida</taxon>
        <taxon>eudicotyledons</taxon>
        <taxon>Gunneridae</taxon>
        <taxon>Pentapetalae</taxon>
        <taxon>asterids</taxon>
        <taxon>lamiids</taxon>
        <taxon>Lamiales</taxon>
        <taxon>Phrymaceae</taxon>
        <taxon>Erythranthe</taxon>
    </lineage>
</organism>
<dbReference type="InterPro" id="IPR013094">
    <property type="entry name" value="AB_hydrolase_3"/>
</dbReference>
<evidence type="ECO:0000259" key="2">
    <source>
        <dbReference type="Pfam" id="PF07859"/>
    </source>
</evidence>
<evidence type="ECO:0000313" key="4">
    <source>
        <dbReference type="Proteomes" id="UP000030748"/>
    </source>
</evidence>
<dbReference type="PhylomeDB" id="A0A022RPD0"/>
<comment type="similarity">
    <text evidence="1">Belongs to the 'GDXG' lipolytic enzyme family.</text>
</comment>
<dbReference type="Proteomes" id="UP000030748">
    <property type="component" value="Unassembled WGS sequence"/>
</dbReference>
<dbReference type="Gene3D" id="3.40.50.1820">
    <property type="entry name" value="alpha/beta hydrolase"/>
    <property type="match status" value="1"/>
</dbReference>
<dbReference type="OrthoDB" id="408631at2759"/>
<dbReference type="eggNOG" id="KOG1515">
    <property type="taxonomic scope" value="Eukaryota"/>
</dbReference>
<dbReference type="InterPro" id="IPR029058">
    <property type="entry name" value="AB_hydrolase_fold"/>
</dbReference>
<name>A0A022RPD0_ERYGU</name>
<evidence type="ECO:0000256" key="1">
    <source>
        <dbReference type="ARBA" id="ARBA00010515"/>
    </source>
</evidence>
<dbReference type="Pfam" id="PF07859">
    <property type="entry name" value="Abhydrolase_3"/>
    <property type="match status" value="1"/>
</dbReference>
<feature type="domain" description="Alpha/beta hydrolase fold-3" evidence="2">
    <location>
        <begin position="81"/>
        <end position="303"/>
    </location>
</feature>
<proteinExistence type="inferred from homology"/>
<dbReference type="OMA" id="YFHHGGW"/>
<gene>
    <name evidence="3" type="ORF">MIMGU_mgv1a010082mg</name>
</gene>
<evidence type="ECO:0000313" key="3">
    <source>
        <dbReference type="EMBL" id="EYU42337.1"/>
    </source>
</evidence>
<dbReference type="KEGG" id="egt:105952457"/>
<dbReference type="PANTHER" id="PTHR23024">
    <property type="entry name" value="ARYLACETAMIDE DEACETYLASE"/>
    <property type="match status" value="1"/>
</dbReference>
<dbReference type="STRING" id="4155.A0A022RPD0"/>
<keyword evidence="4" id="KW-1185">Reference proteome</keyword>
<dbReference type="PANTHER" id="PTHR23024:SF212">
    <property type="entry name" value="CARBOXYLESTERASE 9-RELATED"/>
    <property type="match status" value="1"/>
</dbReference>
<dbReference type="EMBL" id="KI630297">
    <property type="protein sequence ID" value="EYU42337.1"/>
    <property type="molecule type" value="Genomic_DNA"/>
</dbReference>
<reference evidence="3 4" key="1">
    <citation type="journal article" date="2013" name="Proc. Natl. Acad. Sci. U.S.A.">
        <title>Fine-scale variation in meiotic recombination in Mimulus inferred from population shotgun sequencing.</title>
        <authorList>
            <person name="Hellsten U."/>
            <person name="Wright K.M."/>
            <person name="Jenkins J."/>
            <person name="Shu S."/>
            <person name="Yuan Y."/>
            <person name="Wessler S.R."/>
            <person name="Schmutz J."/>
            <person name="Willis J.H."/>
            <person name="Rokhsar D.S."/>
        </authorList>
    </citation>
    <scope>NUCLEOTIDE SEQUENCE [LARGE SCALE GENOMIC DNA]</scope>
    <source>
        <strain evidence="4">cv. DUN x IM62</strain>
    </source>
</reference>
<dbReference type="InterPro" id="IPR050466">
    <property type="entry name" value="Carboxylest/Gibb_receptor"/>
</dbReference>
<sequence>MSKFDPYDHLKVFPNPDGSLTRFLKLPSSTATGDVDGDDGGQAQQHAVLSKDITLNADKKTWMRIYRPAKLPSSGKRLPVILFFHAGGWIQMSISDALNHETCNRLSADVSAIVVSVEFRIAPESRLPSQYDDALDAVLWVKSQAGDRDRGERWIRDHGDLDRCYLYGVSCGANIVFNTALRMMEIKPPPMRVAGVVLNQPFFGGKKRTKSELKLATDPYFPLPVIDLLWELALPPGTDRDHRFCNPFVDGPMKQKVKSLGRCLVIGFGGDPLIDRQQEFVQMLVEQGVQVEARFDDVGFHGIDMIDTRRATAILNFIKEFVV</sequence>
<dbReference type="SUPFAM" id="SSF53474">
    <property type="entry name" value="alpha/beta-Hydrolases"/>
    <property type="match status" value="1"/>
</dbReference>
<dbReference type="GO" id="GO:0016787">
    <property type="term" value="F:hydrolase activity"/>
    <property type="evidence" value="ECO:0007669"/>
    <property type="project" value="InterPro"/>
</dbReference>
<protein>
    <recommendedName>
        <fullName evidence="2">Alpha/beta hydrolase fold-3 domain-containing protein</fullName>
    </recommendedName>
</protein>
<dbReference type="AlphaFoldDB" id="A0A022RPD0"/>
<accession>A0A022RPD0</accession>